<dbReference type="EMBL" id="MLGG01000008">
    <property type="protein sequence ID" value="KAK1462510.1"/>
    <property type="molecule type" value="Genomic_DNA"/>
</dbReference>
<organism evidence="1 2">
    <name type="scientific">Colletotrichum melonis</name>
    <dbReference type="NCBI Taxonomy" id="1209925"/>
    <lineage>
        <taxon>Eukaryota</taxon>
        <taxon>Fungi</taxon>
        <taxon>Dikarya</taxon>
        <taxon>Ascomycota</taxon>
        <taxon>Pezizomycotina</taxon>
        <taxon>Sordariomycetes</taxon>
        <taxon>Hypocreomycetidae</taxon>
        <taxon>Glomerellales</taxon>
        <taxon>Glomerellaceae</taxon>
        <taxon>Colletotrichum</taxon>
        <taxon>Colletotrichum acutatum species complex</taxon>
    </lineage>
</organism>
<dbReference type="Proteomes" id="UP001239795">
    <property type="component" value="Unassembled WGS sequence"/>
</dbReference>
<proteinExistence type="predicted"/>
<comment type="caution">
    <text evidence="1">The sequence shown here is derived from an EMBL/GenBank/DDBJ whole genome shotgun (WGS) entry which is preliminary data.</text>
</comment>
<protein>
    <submittedName>
        <fullName evidence="1">Uncharacterized protein</fullName>
    </submittedName>
</protein>
<evidence type="ECO:0000313" key="1">
    <source>
        <dbReference type="EMBL" id="KAK1462510.1"/>
    </source>
</evidence>
<gene>
    <name evidence="1" type="ORF">CMEL01_13621</name>
</gene>
<keyword evidence="2" id="KW-1185">Reference proteome</keyword>
<sequence length="56" mass="6202">MPDEHDKQQRASDSGARLLCSVLRQKLHTDHPTGLFRANLAFGHVGPMASSRFPTD</sequence>
<name>A0AAI9USX0_9PEZI</name>
<evidence type="ECO:0000313" key="2">
    <source>
        <dbReference type="Proteomes" id="UP001239795"/>
    </source>
</evidence>
<dbReference type="AlphaFoldDB" id="A0AAI9USX0"/>
<accession>A0AAI9USX0</accession>
<reference evidence="1 2" key="1">
    <citation type="submission" date="2016-10" db="EMBL/GenBank/DDBJ databases">
        <title>The genome sequence of Colletotrichum fioriniae PJ7.</title>
        <authorList>
            <person name="Baroncelli R."/>
        </authorList>
    </citation>
    <scope>NUCLEOTIDE SEQUENCE [LARGE SCALE GENOMIC DNA]</scope>
    <source>
        <strain evidence="1">Col 31</strain>
    </source>
</reference>